<dbReference type="EMBL" id="JYJB01000002">
    <property type="protein sequence ID" value="KJL49544.1"/>
    <property type="molecule type" value="Genomic_DNA"/>
</dbReference>
<dbReference type="PANTHER" id="PTHR24094:SF15">
    <property type="entry name" value="AMP-DEPENDENT SYNTHETASE_LIGASE DOMAIN-CONTAINING PROTEIN-RELATED"/>
    <property type="match status" value="1"/>
</dbReference>
<feature type="signal peptide" evidence="2">
    <location>
        <begin position="1"/>
        <end position="37"/>
    </location>
</feature>
<dbReference type="AlphaFoldDB" id="A0A0M2HYP6"/>
<dbReference type="Pfam" id="PF07510">
    <property type="entry name" value="GmrSD_C"/>
    <property type="match status" value="1"/>
</dbReference>
<comment type="caution">
    <text evidence="4">The sequence shown here is derived from an EMBL/GenBank/DDBJ whole genome shotgun (WGS) entry which is preliminary data.</text>
</comment>
<dbReference type="Proteomes" id="UP000033900">
    <property type="component" value="Unassembled WGS sequence"/>
</dbReference>
<dbReference type="InterPro" id="IPR011089">
    <property type="entry name" value="GmrSD_C"/>
</dbReference>
<gene>
    <name evidence="4" type="ORF">RS84_00018</name>
</gene>
<dbReference type="RefSeq" id="WP_045255727.1">
    <property type="nucleotide sequence ID" value="NZ_JYJB01000002.1"/>
</dbReference>
<feature type="compositionally biased region" description="Low complexity" evidence="1">
    <location>
        <begin position="44"/>
        <end position="58"/>
    </location>
</feature>
<evidence type="ECO:0000313" key="5">
    <source>
        <dbReference type="Proteomes" id="UP000033900"/>
    </source>
</evidence>
<evidence type="ECO:0000256" key="1">
    <source>
        <dbReference type="SAM" id="MobiDB-lite"/>
    </source>
</evidence>
<accession>A0A0M2HYP6</accession>
<evidence type="ECO:0000256" key="2">
    <source>
        <dbReference type="SAM" id="SignalP"/>
    </source>
</evidence>
<evidence type="ECO:0000313" key="4">
    <source>
        <dbReference type="EMBL" id="KJL49544.1"/>
    </source>
</evidence>
<dbReference type="PANTHER" id="PTHR24094">
    <property type="entry name" value="SECRETED PROTEIN"/>
    <property type="match status" value="1"/>
</dbReference>
<dbReference type="STRING" id="273678.RS84_00018"/>
<feature type="domain" description="GmrSD restriction endonucleases C-terminal" evidence="3">
    <location>
        <begin position="107"/>
        <end position="240"/>
    </location>
</feature>
<feature type="chain" id="PRO_5005633931" description="GmrSD restriction endonucleases C-terminal domain-containing protein" evidence="2">
    <location>
        <begin position="38"/>
        <end position="247"/>
    </location>
</feature>
<keyword evidence="5" id="KW-1185">Reference proteome</keyword>
<feature type="region of interest" description="Disordered" evidence="1">
    <location>
        <begin position="36"/>
        <end position="58"/>
    </location>
</feature>
<reference evidence="4 5" key="1">
    <citation type="submission" date="2015-02" db="EMBL/GenBank/DDBJ databases">
        <title>Draft genome sequences of ten Microbacterium spp. with emphasis on heavy metal contaminated environments.</title>
        <authorList>
            <person name="Corretto E."/>
        </authorList>
    </citation>
    <scope>NUCLEOTIDE SEQUENCE [LARGE SCALE GENOMIC DNA]</scope>
    <source>
        <strain evidence="4 5">SA35</strain>
    </source>
</reference>
<keyword evidence="2" id="KW-0732">Signal</keyword>
<protein>
    <recommendedName>
        <fullName evidence="3">GmrSD restriction endonucleases C-terminal domain-containing protein</fullName>
    </recommendedName>
</protein>
<sequence>MNWGTKNRKTASVTTVVLAALTLLCGAFFLSPQPTPAPPPAGVTTQSPTPTSPAPAEAPGTLAAVAASLPVIDEMASIPDYRRDSFGERWADIDGNGCDQRQDVLTRDLTEITRDRCTVLTGTLHDPYTGATLTFQHDRVAQPGNPGSQGVQIDHIVSLSAAHDGGAWQWPPDERERFANTTSVLLAVDGKTNQAKSDRGPSEWMPPDPAFACDYAQRYTEIVSEWHLAVTAADRDALATALTSCGR</sequence>
<dbReference type="PATRIC" id="fig|273678.4.peg.15"/>
<name>A0A0M2HYP6_9MICO</name>
<organism evidence="4 5">
    <name type="scientific">Microbacterium hydrocarbonoxydans</name>
    <dbReference type="NCBI Taxonomy" id="273678"/>
    <lineage>
        <taxon>Bacteria</taxon>
        <taxon>Bacillati</taxon>
        <taxon>Actinomycetota</taxon>
        <taxon>Actinomycetes</taxon>
        <taxon>Micrococcales</taxon>
        <taxon>Microbacteriaceae</taxon>
        <taxon>Microbacterium</taxon>
    </lineage>
</organism>
<evidence type="ECO:0000259" key="3">
    <source>
        <dbReference type="Pfam" id="PF07510"/>
    </source>
</evidence>
<proteinExistence type="predicted"/>
<dbReference type="OrthoDB" id="5196645at2"/>